<dbReference type="Gene3D" id="3.40.630.30">
    <property type="match status" value="1"/>
</dbReference>
<dbReference type="Pfam" id="PF00583">
    <property type="entry name" value="Acetyltransf_1"/>
    <property type="match status" value="1"/>
</dbReference>
<dbReference type="InterPro" id="IPR000182">
    <property type="entry name" value="GNAT_dom"/>
</dbReference>
<evidence type="ECO:0000313" key="3">
    <source>
        <dbReference type="Proteomes" id="UP000824140"/>
    </source>
</evidence>
<organism evidence="2 3">
    <name type="scientific">Candidatus Alectryocaccomicrobium excrementavium</name>
    <dbReference type="NCBI Taxonomy" id="2840668"/>
    <lineage>
        <taxon>Bacteria</taxon>
        <taxon>Bacillati</taxon>
        <taxon>Bacillota</taxon>
        <taxon>Clostridia</taxon>
        <taxon>Candidatus Alectryocaccomicrobium</taxon>
    </lineage>
</organism>
<reference evidence="2" key="1">
    <citation type="submission" date="2020-10" db="EMBL/GenBank/DDBJ databases">
        <authorList>
            <person name="Gilroy R."/>
        </authorList>
    </citation>
    <scope>NUCLEOTIDE SEQUENCE</scope>
    <source>
        <strain evidence="2">13766</strain>
    </source>
</reference>
<proteinExistence type="predicted"/>
<reference evidence="2" key="2">
    <citation type="journal article" date="2021" name="PeerJ">
        <title>Extensive microbial diversity within the chicken gut microbiome revealed by metagenomics and culture.</title>
        <authorList>
            <person name="Gilroy R."/>
            <person name="Ravi A."/>
            <person name="Getino M."/>
            <person name="Pursley I."/>
            <person name="Horton D.L."/>
            <person name="Alikhan N.F."/>
            <person name="Baker D."/>
            <person name="Gharbi K."/>
            <person name="Hall N."/>
            <person name="Watson M."/>
            <person name="Adriaenssens E.M."/>
            <person name="Foster-Nyarko E."/>
            <person name="Jarju S."/>
            <person name="Secka A."/>
            <person name="Antonio M."/>
            <person name="Oren A."/>
            <person name="Chaudhuri R.R."/>
            <person name="La Ragione R."/>
            <person name="Hildebrand F."/>
            <person name="Pallen M.J."/>
        </authorList>
    </citation>
    <scope>NUCLEOTIDE SEQUENCE</scope>
    <source>
        <strain evidence="2">13766</strain>
    </source>
</reference>
<evidence type="ECO:0000259" key="1">
    <source>
        <dbReference type="PROSITE" id="PS51186"/>
    </source>
</evidence>
<feature type="domain" description="N-acetyltransferase" evidence="1">
    <location>
        <begin position="2"/>
        <end position="128"/>
    </location>
</feature>
<dbReference type="CDD" id="cd04301">
    <property type="entry name" value="NAT_SF"/>
    <property type="match status" value="1"/>
</dbReference>
<evidence type="ECO:0000313" key="2">
    <source>
        <dbReference type="EMBL" id="HIS92957.1"/>
    </source>
</evidence>
<dbReference type="InterPro" id="IPR016181">
    <property type="entry name" value="Acyl_CoA_acyltransferase"/>
</dbReference>
<comment type="caution">
    <text evidence="2">The sequence shown here is derived from an EMBL/GenBank/DDBJ whole genome shotgun (WGS) entry which is preliminary data.</text>
</comment>
<dbReference type="PROSITE" id="PS51186">
    <property type="entry name" value="GNAT"/>
    <property type="match status" value="1"/>
</dbReference>
<dbReference type="EMBL" id="DVJN01000162">
    <property type="protein sequence ID" value="HIS92957.1"/>
    <property type="molecule type" value="Genomic_DNA"/>
</dbReference>
<dbReference type="Proteomes" id="UP000824140">
    <property type="component" value="Unassembled WGS sequence"/>
</dbReference>
<dbReference type="AlphaFoldDB" id="A0A9D1G0X1"/>
<dbReference type="SUPFAM" id="SSF55729">
    <property type="entry name" value="Acyl-CoA N-acyltransferases (Nat)"/>
    <property type="match status" value="1"/>
</dbReference>
<gene>
    <name evidence="2" type="ORF">IAA84_08090</name>
</gene>
<protein>
    <submittedName>
        <fullName evidence="2">GNAT family N-acetyltransferase</fullName>
    </submittedName>
</protein>
<dbReference type="GO" id="GO:0016747">
    <property type="term" value="F:acyltransferase activity, transferring groups other than amino-acyl groups"/>
    <property type="evidence" value="ECO:0007669"/>
    <property type="project" value="InterPro"/>
</dbReference>
<accession>A0A9D1G0X1</accession>
<sequence>MIRLEEITPANWRLGLKVSEAQAHCVSSNAGLLARAYAFRQNRSNAYVIYNGSIPIGMALYYDCDERNAYDFSQFFIDERYQGKGFGLEAARQILERMEHDGKFDKVILCYIDGNEAAKKCMKSWASI</sequence>
<name>A0A9D1G0X1_9FIRM</name>